<dbReference type="AlphaFoldDB" id="A0A392TAF1"/>
<evidence type="ECO:0000313" key="1">
    <source>
        <dbReference type="EMBL" id="MCI57524.1"/>
    </source>
</evidence>
<name>A0A392TAF1_9FABA</name>
<dbReference type="PANTHER" id="PTHR45958:SF5">
    <property type="entry name" value="RING-TYPE E3 UBIQUITIN TRANSFERASE"/>
    <property type="match status" value="1"/>
</dbReference>
<dbReference type="EMBL" id="LXQA010530487">
    <property type="protein sequence ID" value="MCI57524.1"/>
    <property type="molecule type" value="Genomic_DNA"/>
</dbReference>
<proteinExistence type="predicted"/>
<comment type="caution">
    <text evidence="1">The sequence shown here is derived from an EMBL/GenBank/DDBJ whole genome shotgun (WGS) entry which is preliminary data.</text>
</comment>
<protein>
    <submittedName>
        <fullName evidence="1">U-box domain-containing protein 43-like</fullName>
    </submittedName>
</protein>
<feature type="non-terminal residue" evidence="1">
    <location>
        <position position="76"/>
    </location>
</feature>
<accession>A0A392TAF1</accession>
<dbReference type="InterPro" id="IPR052608">
    <property type="entry name" value="U-box_domain_protein"/>
</dbReference>
<evidence type="ECO:0000313" key="2">
    <source>
        <dbReference type="Proteomes" id="UP000265520"/>
    </source>
</evidence>
<sequence length="76" mass="8326">MNCRSIVKKLENHTKELSKALGLLPLATSGLSAGILQEIEKICDNMEKAGFKAAVAEEEILEKIESGIRENNVNRS</sequence>
<dbReference type="PANTHER" id="PTHR45958">
    <property type="entry name" value="RING-TYPE E3 UBIQUITIN TRANSFERASE"/>
    <property type="match status" value="1"/>
</dbReference>
<organism evidence="1 2">
    <name type="scientific">Trifolium medium</name>
    <dbReference type="NCBI Taxonomy" id="97028"/>
    <lineage>
        <taxon>Eukaryota</taxon>
        <taxon>Viridiplantae</taxon>
        <taxon>Streptophyta</taxon>
        <taxon>Embryophyta</taxon>
        <taxon>Tracheophyta</taxon>
        <taxon>Spermatophyta</taxon>
        <taxon>Magnoliopsida</taxon>
        <taxon>eudicotyledons</taxon>
        <taxon>Gunneridae</taxon>
        <taxon>Pentapetalae</taxon>
        <taxon>rosids</taxon>
        <taxon>fabids</taxon>
        <taxon>Fabales</taxon>
        <taxon>Fabaceae</taxon>
        <taxon>Papilionoideae</taxon>
        <taxon>50 kb inversion clade</taxon>
        <taxon>NPAAA clade</taxon>
        <taxon>Hologalegina</taxon>
        <taxon>IRL clade</taxon>
        <taxon>Trifolieae</taxon>
        <taxon>Trifolium</taxon>
    </lineage>
</organism>
<keyword evidence="2" id="KW-1185">Reference proteome</keyword>
<reference evidence="1 2" key="1">
    <citation type="journal article" date="2018" name="Front. Plant Sci.">
        <title>Red Clover (Trifolium pratense) and Zigzag Clover (T. medium) - A Picture of Genomic Similarities and Differences.</title>
        <authorList>
            <person name="Dluhosova J."/>
            <person name="Istvanek J."/>
            <person name="Nedelnik J."/>
            <person name="Repkova J."/>
        </authorList>
    </citation>
    <scope>NUCLEOTIDE SEQUENCE [LARGE SCALE GENOMIC DNA]</scope>
    <source>
        <strain evidence="2">cv. 10/8</strain>
        <tissue evidence="1">Leaf</tissue>
    </source>
</reference>
<dbReference type="Proteomes" id="UP000265520">
    <property type="component" value="Unassembled WGS sequence"/>
</dbReference>